<dbReference type="Gene3D" id="2.30.38.10">
    <property type="entry name" value="Luciferase, Domain 3"/>
    <property type="match status" value="2"/>
</dbReference>
<accession>I0L9R6</accession>
<organism evidence="6 7">
    <name type="scientific">Micromonospora lupini str. Lupac 08</name>
    <dbReference type="NCBI Taxonomy" id="1150864"/>
    <lineage>
        <taxon>Bacteria</taxon>
        <taxon>Bacillati</taxon>
        <taxon>Actinomycetota</taxon>
        <taxon>Actinomycetes</taxon>
        <taxon>Micromonosporales</taxon>
        <taxon>Micromonosporaceae</taxon>
        <taxon>Micromonospora</taxon>
    </lineage>
</organism>
<keyword evidence="2" id="KW-0596">Phosphopantetheine</keyword>
<reference evidence="7" key="1">
    <citation type="journal article" date="2012" name="J. Bacteriol.">
        <title>Genome Sequence of Micromonospora lupini Lupac 08, Isolated from Root Nodules of Lupinus angustifolius.</title>
        <authorList>
            <person name="Alonso-Vega P."/>
            <person name="Normand P."/>
            <person name="Bacigalupe R."/>
            <person name="Pujic P."/>
            <person name="Lajus A."/>
            <person name="Vallenet D."/>
            <person name="Carro L."/>
            <person name="Coll P."/>
            <person name="Trujillo M.E."/>
        </authorList>
    </citation>
    <scope>NUCLEOTIDE SEQUENCE [LARGE SCALE GENOMIC DNA]</scope>
    <source>
        <strain evidence="7">Lupac 08</strain>
    </source>
</reference>
<dbReference type="InterPro" id="IPR025110">
    <property type="entry name" value="AMP-bd_C"/>
</dbReference>
<dbReference type="STRING" id="1150864.MILUP08_45446"/>
<comment type="caution">
    <text evidence="6">The sequence shown here is derived from an EMBL/GenBank/DDBJ whole genome shotgun (WGS) entry which is preliminary data.</text>
</comment>
<dbReference type="InterPro" id="IPR010071">
    <property type="entry name" value="AA_adenyl_dom"/>
</dbReference>
<feature type="domain" description="Carrier" evidence="5">
    <location>
        <begin position="984"/>
        <end position="1059"/>
    </location>
</feature>
<dbReference type="CDD" id="cd19531">
    <property type="entry name" value="LCL_NRPS-like"/>
    <property type="match status" value="2"/>
</dbReference>
<dbReference type="OrthoDB" id="5476914at2"/>
<dbReference type="Pfam" id="PF00668">
    <property type="entry name" value="Condensation"/>
    <property type="match status" value="2"/>
</dbReference>
<dbReference type="GO" id="GO:0031177">
    <property type="term" value="F:phosphopantetheine binding"/>
    <property type="evidence" value="ECO:0007669"/>
    <property type="project" value="InterPro"/>
</dbReference>
<dbReference type="PROSITE" id="PS00455">
    <property type="entry name" value="AMP_BINDING"/>
    <property type="match status" value="2"/>
</dbReference>
<evidence type="ECO:0000256" key="2">
    <source>
        <dbReference type="ARBA" id="ARBA00022450"/>
    </source>
</evidence>
<dbReference type="InterPro" id="IPR020806">
    <property type="entry name" value="PKS_PP-bd"/>
</dbReference>
<keyword evidence="3" id="KW-0597">Phosphoprotein</keyword>
<evidence type="ECO:0000259" key="5">
    <source>
        <dbReference type="PROSITE" id="PS50075"/>
    </source>
</evidence>
<dbReference type="FunFam" id="1.10.1200.10:FF:000005">
    <property type="entry name" value="Nonribosomal peptide synthetase 1"/>
    <property type="match status" value="1"/>
</dbReference>
<dbReference type="FunFam" id="2.30.38.10:FF:000001">
    <property type="entry name" value="Non-ribosomal peptide synthetase PvdI"/>
    <property type="match status" value="1"/>
</dbReference>
<evidence type="ECO:0000256" key="4">
    <source>
        <dbReference type="SAM" id="MobiDB-lite"/>
    </source>
</evidence>
<evidence type="ECO:0000313" key="6">
    <source>
        <dbReference type="EMBL" id="CCH20563.1"/>
    </source>
</evidence>
<dbReference type="InterPro" id="IPR020459">
    <property type="entry name" value="AMP-binding"/>
</dbReference>
<dbReference type="SMART" id="SM00824">
    <property type="entry name" value="PKS_TE"/>
    <property type="match status" value="1"/>
</dbReference>
<feature type="domain" description="Carrier" evidence="5">
    <location>
        <begin position="2105"/>
        <end position="2180"/>
    </location>
</feature>
<dbReference type="InterPro" id="IPR029058">
    <property type="entry name" value="AB_hydrolase_fold"/>
</dbReference>
<dbReference type="Gene3D" id="3.30.559.10">
    <property type="entry name" value="Chloramphenicol acetyltransferase-like domain"/>
    <property type="match status" value="2"/>
</dbReference>
<proteinExistence type="predicted"/>
<dbReference type="GO" id="GO:0047527">
    <property type="term" value="F:2,3-dihydroxybenzoate-serine ligase activity"/>
    <property type="evidence" value="ECO:0007669"/>
    <property type="project" value="TreeGrafter"/>
</dbReference>
<feature type="compositionally biased region" description="Low complexity" evidence="4">
    <location>
        <begin position="1590"/>
        <end position="1624"/>
    </location>
</feature>
<gene>
    <name evidence="6" type="ORF">MILUP08_45446</name>
</gene>
<dbReference type="InterPro" id="IPR001031">
    <property type="entry name" value="Thioesterase"/>
</dbReference>
<evidence type="ECO:0000313" key="7">
    <source>
        <dbReference type="Proteomes" id="UP000003448"/>
    </source>
</evidence>
<comment type="cofactor">
    <cofactor evidence="1">
        <name>pantetheine 4'-phosphate</name>
        <dbReference type="ChEBI" id="CHEBI:47942"/>
    </cofactor>
</comment>
<dbReference type="FunFam" id="3.40.50.980:FF:000001">
    <property type="entry name" value="Non-ribosomal peptide synthetase"/>
    <property type="match status" value="1"/>
</dbReference>
<protein>
    <submittedName>
        <fullName evidence="6">Non-ribosomal peptide synthetase</fullName>
    </submittedName>
</protein>
<dbReference type="SUPFAM" id="SSF53474">
    <property type="entry name" value="alpha/beta-Hydrolases"/>
    <property type="match status" value="1"/>
</dbReference>
<keyword evidence="7" id="KW-1185">Reference proteome</keyword>
<dbReference type="Gene3D" id="3.40.50.1820">
    <property type="entry name" value="alpha/beta hydrolase"/>
    <property type="match status" value="1"/>
</dbReference>
<dbReference type="FunFam" id="3.40.50.12780:FF:000012">
    <property type="entry name" value="Non-ribosomal peptide synthetase"/>
    <property type="match status" value="1"/>
</dbReference>
<evidence type="ECO:0000256" key="1">
    <source>
        <dbReference type="ARBA" id="ARBA00001957"/>
    </source>
</evidence>
<dbReference type="FunFam" id="1.10.1200.10:FF:000016">
    <property type="entry name" value="Non-ribosomal peptide synthase"/>
    <property type="match status" value="1"/>
</dbReference>
<dbReference type="PROSITE" id="PS50075">
    <property type="entry name" value="CARRIER"/>
    <property type="match status" value="2"/>
</dbReference>
<dbReference type="PANTHER" id="PTHR45527:SF1">
    <property type="entry name" value="FATTY ACID SYNTHASE"/>
    <property type="match status" value="1"/>
</dbReference>
<dbReference type="eggNOG" id="COG1020">
    <property type="taxonomic scope" value="Bacteria"/>
</dbReference>
<dbReference type="GO" id="GO:0072330">
    <property type="term" value="P:monocarboxylic acid biosynthetic process"/>
    <property type="evidence" value="ECO:0007669"/>
    <property type="project" value="UniProtKB-ARBA"/>
</dbReference>
<dbReference type="Pfam" id="PF13193">
    <property type="entry name" value="AMP-binding_C"/>
    <property type="match status" value="2"/>
</dbReference>
<dbReference type="InterPro" id="IPR000873">
    <property type="entry name" value="AMP-dep_synth/lig_dom"/>
</dbReference>
<dbReference type="Gene3D" id="3.30.300.30">
    <property type="match status" value="2"/>
</dbReference>
<dbReference type="InterPro" id="IPR001242">
    <property type="entry name" value="Condensation_dom"/>
</dbReference>
<dbReference type="InterPro" id="IPR020802">
    <property type="entry name" value="TesA-like"/>
</dbReference>
<dbReference type="PANTHER" id="PTHR45527">
    <property type="entry name" value="NONRIBOSOMAL PEPTIDE SYNTHETASE"/>
    <property type="match status" value="1"/>
</dbReference>
<dbReference type="SUPFAM" id="SSF56801">
    <property type="entry name" value="Acetyl-CoA synthetase-like"/>
    <property type="match status" value="2"/>
</dbReference>
<dbReference type="InterPro" id="IPR020845">
    <property type="entry name" value="AMP-binding_CS"/>
</dbReference>
<dbReference type="RefSeq" id="WP_007463635.1">
    <property type="nucleotide sequence ID" value="NZ_HF570108.1"/>
</dbReference>
<evidence type="ECO:0000256" key="3">
    <source>
        <dbReference type="ARBA" id="ARBA00022553"/>
    </source>
</evidence>
<dbReference type="CDD" id="cd05930">
    <property type="entry name" value="A_NRPS"/>
    <property type="match status" value="1"/>
</dbReference>
<dbReference type="SMART" id="SM00823">
    <property type="entry name" value="PKS_PP"/>
    <property type="match status" value="2"/>
</dbReference>
<dbReference type="Pfam" id="PF00975">
    <property type="entry name" value="Thioesterase"/>
    <property type="match status" value="1"/>
</dbReference>
<dbReference type="InterPro" id="IPR045851">
    <property type="entry name" value="AMP-bd_C_sf"/>
</dbReference>
<dbReference type="InterPro" id="IPR036736">
    <property type="entry name" value="ACP-like_sf"/>
</dbReference>
<name>I0L9R6_9ACTN</name>
<sequence length="2459" mass="262458">MSSTADLLAQRLRAAREASRAAPSPTLPRCPDDALVTSPAQESVWLADRFLDGAPDYNVAEVLRVRGPLDAAALRLAFGIVLERHEVLRTSYPEVEGLPRPVPRELGAIPVAVATVADPLARARELVRQPFDLAAGLPLRAELLTAGDAEWYVVLVVHHIAVDGWSMALLWAELAAAYRALLAGTVPALPELPVRYVDHAYQQREHLRGERLTRQLDYWRQRLAGLSPLELPTDHPRPPVFSGRGDRYDFAVPDALADGVRELATRHGVTLFHALLAGFTAVLHRFSGRTDVAVGTLFADRQHPELESVVGFFGTTVVIRSQVRPQRPFAALLNDVRDAVVDAHGHRDVPFERLVEELRPSRDLSRNPLFQAMFTVQDEESAPFELPGCVVEPVPVGTGTVKFDVELVLTRREGRLSGFVEYASDLFEAATVARLVDSYLCLLADAVAHPGSPVAALAVLPPAEHARITGEWNDTRAAYPDDRLLADLIGDRARCFPAAVAVRSDGAELTYGELERRANQLAHLLVDNGVGPDVTVGVCLDRTPELVVALVAVLKAGGAYVPVDPDHPADRVRHVLTDSAARLLLTTCAVWDRLGAPPGPRLLRLDLLDDRLAGLPDTPPTTATGPDDLAYLIYTSGSTGRPKGVMVPHRAIVNLTTAFVRLFEVTDTDVVAAVASHAFDLSLPELLSPLTVGATVLLASRRTATDGVALGALLTGGGVTVMQTTPTMWRMLVDAGWTGGELRAGASGETVPSALAAALLGRVSRFWCLYGPTETTVWCTAYEVHAVQPDRPMPIGRPLPNNTVYVLDPALRPVPVGVLGEVYVGGVGVGRGYAGQPRLTAERYLPDPFGSGGRLYRSGDLARLRPDGTIEFVGRADTQVKVRGNRIELGEVEAALAAHPAVAGAAVTTWGEDADRQLVGYVVWRDAPLDVATLRAHLRGTLPDAFVPGIVVELPELPLSPNRKVDRAALPPPDVGPAGPDHVAPRTDLERLVVDTWTAVLCRDRIGVRDDFFQLGGHSLGALQVAARLRAATGVDVSLRTLFTHPTPAELAATLGAGPAHAVTLTLGPAGAADDARPAGAAGHIDPSAADRPPLTARPAKAVAPLSYAQRRLWFLDRLHPDDGSYLVPSVLRLRGPLSTSALTEALRTVLARHDALGARFVADGVADRQIPGPPCEVVRTDLPDAEDSTVLRLAATDAARPFDLASGPQARARVVRVADDDHTVVLVLHHAAVDGWSLRVLWREVGTAYAALAAGRTPDLPALPLTYADYAYWQQRRGPAAFADQLDHWRVRLADLPHCSLPTDRPRPATWSGRGDRVDFTVPAQTARAVRELARRSGATTFMALLAAFQVVLARFTGQDDVVVGTPVAGRDDAELEPVVGCFVNTLVLRGDVGGDPSFAGLLDRVRRAAAVDFSHRDVPFERLVEELRVARDPSRNPLFQVGFRPEERDDAALRLPGVGVDAVDLGPGGAKYDLNVSVVEVPDGLRGTVEYATDLYDATTIEAFAAAYVRTVQAVVAAPQRRLSELGPTAAERRLLAEWGGEVGPVPEQPSLPELVARQAARTPDAVAVCLATPGDDPPARASAGAREPTTAASTTTEPTTTEPTLTEPTTTEPTTTEPTTTELTYAELDGRANRLARWLRRRGVGRDVVVGVALPRSTDLVVALLAVLRSGGAYVAMDPAAPPGRLTHLVADSAPLLVLTSRDALARRGPAAATEGVPTYCLEEEWPAVLAESATDPGHVPHPDDRAAIYYTSGSTGAPKGVPTPHRGIANFLAYLSGPIGLTDRDVVLQLAAISFDASIRDIFGPLVVGGRVVLPPDGATRDPYALLAAIERHRVTALLTLVPPMLTALATAAGARPGAAGSVRLGLVSGEALGAQHVRAARQLSPDIALVNQYGPTEATMTSTYHEVGDEVGAVPIGRPIPHVRCHVLGPRGELLPPGALGELYLGSPGLARGYQRAPGLTAQRFVPDPFGPPGARLFRTGDLVRWRADGRLIFHGRRDQQVKIRGVRVELGEVEAALAACPGVRAAAAAVHDGELAGYVVVDGAVDLGGLRDRLADTLPEQSVPARLQTLDALPLTPHGKLDRARLPAPSPTPRVDALPPRDILELTLVRIWERVLGHGPIGVRDDFFAVGGHSLRAVDLVEAIRGELDVAVPLSVVFTHPTVERLAAVLGTAAAATDRLLVPLADGPTERPPLFLVHPQGGDVACYAQLARELAGVCAVRGIEAVGYNTDDPPLAVIEEMAQRYVDEIRAAAPGGPYRLAGWSFGGNVAFEMAARLEAAGERVDFLGVLDARAFGREELEPWFTGRSELERYGLIAELAPAQVAELAAAEEQEALAILLRDAQRRGRVPRGADTATLRRMVAVFTANGRAADRYAPRAPIRAPIHLFTATERHPTLTNPPVNPASWRARTRGPVYVVPVPGNHHDLVYAPHASVLAARIADALRERGWTSAD</sequence>
<dbReference type="GO" id="GO:0009366">
    <property type="term" value="C:enterobactin synthetase complex"/>
    <property type="evidence" value="ECO:0007669"/>
    <property type="project" value="TreeGrafter"/>
</dbReference>
<dbReference type="InterPro" id="IPR023213">
    <property type="entry name" value="CAT-like_dom_sf"/>
</dbReference>
<dbReference type="GO" id="GO:0009239">
    <property type="term" value="P:enterobactin biosynthetic process"/>
    <property type="evidence" value="ECO:0007669"/>
    <property type="project" value="TreeGrafter"/>
</dbReference>
<dbReference type="Pfam" id="PF00550">
    <property type="entry name" value="PP-binding"/>
    <property type="match status" value="2"/>
</dbReference>
<dbReference type="GO" id="GO:0008610">
    <property type="term" value="P:lipid biosynthetic process"/>
    <property type="evidence" value="ECO:0007669"/>
    <property type="project" value="UniProtKB-ARBA"/>
</dbReference>
<dbReference type="Gene3D" id="3.30.559.30">
    <property type="entry name" value="Nonribosomal peptide synthetase, condensation domain"/>
    <property type="match status" value="2"/>
</dbReference>
<dbReference type="Gene3D" id="1.10.1200.10">
    <property type="entry name" value="ACP-like"/>
    <property type="match status" value="2"/>
</dbReference>
<dbReference type="EMBL" id="CAIE01000039">
    <property type="protein sequence ID" value="CCH20563.1"/>
    <property type="molecule type" value="Genomic_DNA"/>
</dbReference>
<dbReference type="InterPro" id="IPR006162">
    <property type="entry name" value="Ppantetheine_attach_site"/>
</dbReference>
<dbReference type="PRINTS" id="PR00154">
    <property type="entry name" value="AMPBINDING"/>
</dbReference>
<dbReference type="Proteomes" id="UP000003448">
    <property type="component" value="Unassembled WGS sequence"/>
</dbReference>
<dbReference type="SUPFAM" id="SSF47336">
    <property type="entry name" value="ACP-like"/>
    <property type="match status" value="2"/>
</dbReference>
<dbReference type="GO" id="GO:0005829">
    <property type="term" value="C:cytosol"/>
    <property type="evidence" value="ECO:0007669"/>
    <property type="project" value="TreeGrafter"/>
</dbReference>
<dbReference type="SUPFAM" id="SSF52777">
    <property type="entry name" value="CoA-dependent acyltransferases"/>
    <property type="match status" value="4"/>
</dbReference>
<dbReference type="PROSITE" id="PS00012">
    <property type="entry name" value="PHOSPHOPANTETHEINE"/>
    <property type="match status" value="2"/>
</dbReference>
<dbReference type="Pfam" id="PF00501">
    <property type="entry name" value="AMP-binding"/>
    <property type="match status" value="2"/>
</dbReference>
<dbReference type="NCBIfam" id="TIGR01733">
    <property type="entry name" value="AA-adenyl-dom"/>
    <property type="match status" value="2"/>
</dbReference>
<feature type="region of interest" description="Disordered" evidence="4">
    <location>
        <begin position="1573"/>
        <end position="1624"/>
    </location>
</feature>
<dbReference type="Gene3D" id="3.40.50.980">
    <property type="match status" value="4"/>
</dbReference>
<dbReference type="GO" id="GO:0043041">
    <property type="term" value="P:amino acid activation for nonribosomal peptide biosynthetic process"/>
    <property type="evidence" value="ECO:0007669"/>
    <property type="project" value="TreeGrafter"/>
</dbReference>
<dbReference type="InterPro" id="IPR009081">
    <property type="entry name" value="PP-bd_ACP"/>
</dbReference>